<comment type="similarity">
    <text evidence="2 4">Belongs to the bacterial solute-binding protein 3 family.</text>
</comment>
<dbReference type="Proteomes" id="UP001249020">
    <property type="component" value="Unassembled WGS sequence"/>
</dbReference>
<reference evidence="7 8" key="1">
    <citation type="submission" date="2023-09" db="EMBL/GenBank/DDBJ databases">
        <authorList>
            <person name="Rey-Velasco X."/>
        </authorList>
    </citation>
    <scope>NUCLEOTIDE SEQUENCE [LARGE SCALE GENOMIC DNA]</scope>
    <source>
        <strain evidence="7 8">W409</strain>
    </source>
</reference>
<dbReference type="GO" id="GO:0030313">
    <property type="term" value="C:cell envelope"/>
    <property type="evidence" value="ECO:0007669"/>
    <property type="project" value="UniProtKB-SubCell"/>
</dbReference>
<comment type="caution">
    <text evidence="7">The sequence shown here is derived from an EMBL/GenBank/DDBJ whole genome shotgun (WGS) entry which is preliminary data.</text>
</comment>
<evidence type="ECO:0000259" key="6">
    <source>
        <dbReference type="SMART" id="SM00062"/>
    </source>
</evidence>
<dbReference type="SMART" id="SM00062">
    <property type="entry name" value="PBPb"/>
    <property type="match status" value="1"/>
</dbReference>
<evidence type="ECO:0000313" key="7">
    <source>
        <dbReference type="EMBL" id="MDT0581211.1"/>
    </source>
</evidence>
<dbReference type="PANTHER" id="PTHR35936">
    <property type="entry name" value="MEMBRANE-BOUND LYTIC MUREIN TRANSGLYCOSYLASE F"/>
    <property type="match status" value="1"/>
</dbReference>
<dbReference type="AlphaFoldDB" id="A0AAW8QYZ9"/>
<dbReference type="Pfam" id="PF00497">
    <property type="entry name" value="SBP_bac_3"/>
    <property type="match status" value="1"/>
</dbReference>
<comment type="subcellular location">
    <subcellularLocation>
        <location evidence="1">Cell envelope</location>
    </subcellularLocation>
</comment>
<dbReference type="PANTHER" id="PTHR35936:SF19">
    <property type="entry name" value="AMINO-ACID-BINDING PROTEIN YXEM-RELATED"/>
    <property type="match status" value="1"/>
</dbReference>
<feature type="signal peptide" evidence="5">
    <location>
        <begin position="1"/>
        <end position="24"/>
    </location>
</feature>
<dbReference type="PROSITE" id="PS01039">
    <property type="entry name" value="SBP_BACTERIAL_3"/>
    <property type="match status" value="1"/>
</dbReference>
<keyword evidence="8" id="KW-1185">Reference proteome</keyword>
<organism evidence="7 8">
    <name type="scientific">Brumicola blandensis</name>
    <dbReference type="NCBI Taxonomy" id="3075611"/>
    <lineage>
        <taxon>Bacteria</taxon>
        <taxon>Pseudomonadati</taxon>
        <taxon>Pseudomonadota</taxon>
        <taxon>Gammaproteobacteria</taxon>
        <taxon>Alteromonadales</taxon>
        <taxon>Alteromonadaceae</taxon>
        <taxon>Brumicola</taxon>
    </lineage>
</organism>
<gene>
    <name evidence="7" type="ORF">RM544_01550</name>
</gene>
<evidence type="ECO:0000313" key="8">
    <source>
        <dbReference type="Proteomes" id="UP001249020"/>
    </source>
</evidence>
<dbReference type="Gene3D" id="3.40.190.10">
    <property type="entry name" value="Periplasmic binding protein-like II"/>
    <property type="match status" value="2"/>
</dbReference>
<dbReference type="InterPro" id="IPR001638">
    <property type="entry name" value="Solute-binding_3/MltF_N"/>
</dbReference>
<evidence type="ECO:0000256" key="2">
    <source>
        <dbReference type="ARBA" id="ARBA00010333"/>
    </source>
</evidence>
<evidence type="ECO:0000256" key="3">
    <source>
        <dbReference type="ARBA" id="ARBA00022729"/>
    </source>
</evidence>
<accession>A0AAW8QYZ9</accession>
<protein>
    <submittedName>
        <fullName evidence="7">Transporter substrate-binding domain-containing protein</fullName>
    </submittedName>
</protein>
<dbReference type="EMBL" id="JAVRIE010000001">
    <property type="protein sequence ID" value="MDT0581211.1"/>
    <property type="molecule type" value="Genomic_DNA"/>
</dbReference>
<name>A0AAW8QYZ9_9ALTE</name>
<keyword evidence="3 5" id="KW-0732">Signal</keyword>
<sequence>MDIKDHLCTAMLLLGSVYSGLASAQGAPDACEVVNSAPKEIKLAVANYEPWMIIKSGKVSGIDLDIVNEIAARLGVEVKTVECNWADCLEKGRVGHVDLLTNMFRTPERERFLTFVEPAYLLGTHRGFYMLGDQKYLLENYADLSDKVVGFENGVPSFDKLDKDNSLDKRYFESAYKVLQALLEKDIKVAVGQDNVFDFIISSNEAFRTSITKQRFSVYTEELGYFGISKCSIKPKLWADFETELTKLINEGLVNKFVKRYENN</sequence>
<evidence type="ECO:0000256" key="4">
    <source>
        <dbReference type="RuleBase" id="RU003744"/>
    </source>
</evidence>
<proteinExistence type="inferred from homology"/>
<evidence type="ECO:0000256" key="5">
    <source>
        <dbReference type="SAM" id="SignalP"/>
    </source>
</evidence>
<dbReference type="InterPro" id="IPR018313">
    <property type="entry name" value="SBP_3_CS"/>
</dbReference>
<dbReference type="RefSeq" id="WP_311360023.1">
    <property type="nucleotide sequence ID" value="NZ_JAVRIE010000001.1"/>
</dbReference>
<feature type="chain" id="PRO_5043959182" evidence="5">
    <location>
        <begin position="25"/>
        <end position="264"/>
    </location>
</feature>
<dbReference type="SUPFAM" id="SSF53850">
    <property type="entry name" value="Periplasmic binding protein-like II"/>
    <property type="match status" value="1"/>
</dbReference>
<evidence type="ECO:0000256" key="1">
    <source>
        <dbReference type="ARBA" id="ARBA00004196"/>
    </source>
</evidence>
<feature type="domain" description="Solute-binding protein family 3/N-terminal" evidence="6">
    <location>
        <begin position="40"/>
        <end position="264"/>
    </location>
</feature>